<feature type="region of interest" description="Disordered" evidence="1">
    <location>
        <begin position="173"/>
        <end position="198"/>
    </location>
</feature>
<dbReference type="EMBL" id="CP024047">
    <property type="protein sequence ID" value="AXR79480.1"/>
    <property type="molecule type" value="Genomic_DNA"/>
</dbReference>
<reference evidence="5" key="1">
    <citation type="submission" date="2017-10" db="EMBL/GenBank/DDBJ databases">
        <title>Phenotypic and genomic properties of facultatively anaerobic sulfur-reducing natronoarchaea from hypersaline soda lakes.</title>
        <authorList>
            <person name="Sorokin D.Y."/>
            <person name="Kublanov I.V."/>
            <person name="Roman P."/>
            <person name="Sinninghe Damste J.S."/>
            <person name="Golyshin P.N."/>
            <person name="Rojo D."/>
            <person name="Ciordia S."/>
            <person name="Mena Md.C."/>
            <person name="Ferrer M."/>
            <person name="Messina E."/>
            <person name="Smedile F."/>
            <person name="La Spada G."/>
            <person name="La Cono V."/>
            <person name="Yakimov M.M."/>
        </authorList>
    </citation>
    <scope>NUCLEOTIDE SEQUENCE [LARGE SCALE GENOMIC DNA]</scope>
    <source>
        <strain evidence="5">AArc1</strain>
    </source>
</reference>
<organism evidence="2 5">
    <name type="scientific">Natrarchaeobaculum sulfurireducens</name>
    <dbReference type="NCBI Taxonomy" id="2044521"/>
    <lineage>
        <taxon>Archaea</taxon>
        <taxon>Methanobacteriati</taxon>
        <taxon>Methanobacteriota</taxon>
        <taxon>Stenosarchaea group</taxon>
        <taxon>Halobacteria</taxon>
        <taxon>Halobacteriales</taxon>
        <taxon>Natrialbaceae</taxon>
        <taxon>Natrarchaeobaculum</taxon>
    </lineage>
</organism>
<dbReference type="RefSeq" id="WP_117365432.1">
    <property type="nucleotide sequence ID" value="NZ_CP024047.1"/>
</dbReference>
<reference evidence="2" key="3">
    <citation type="journal article" date="2019" name="Int. J. Syst. Evol. Microbiol.">
        <title>Natronolimnobius sulfurireducens sp. nov. and Halalkaliarchaeum desulfuricum gen. nov., sp. nov., the first sulfur-respiring alkaliphilic haloarchaea from hypersaline alkaline lakes.</title>
        <authorList>
            <person name="Sorokin D.Y."/>
            <person name="Yakimov M."/>
            <person name="Messina E."/>
            <person name="Merkel A.Y."/>
            <person name="Bale N.J."/>
            <person name="Sinninghe Damste J.S."/>
        </authorList>
    </citation>
    <scope>NUCLEOTIDE SEQUENCE</scope>
    <source>
        <strain evidence="3">AArc-Mg</strain>
        <strain evidence="2">AArc1</strain>
    </source>
</reference>
<dbReference type="Proteomes" id="UP000258613">
    <property type="component" value="Chromosome"/>
</dbReference>
<protein>
    <submittedName>
        <fullName evidence="2">Uncharacterized protein</fullName>
    </submittedName>
</protein>
<dbReference type="EMBL" id="CP027033">
    <property type="protein sequence ID" value="AXR83248.1"/>
    <property type="molecule type" value="Genomic_DNA"/>
</dbReference>
<dbReference type="GeneID" id="37643754"/>
<keyword evidence="4" id="KW-1185">Reference proteome</keyword>
<evidence type="ECO:0000313" key="5">
    <source>
        <dbReference type="Proteomes" id="UP000258707"/>
    </source>
</evidence>
<reference evidence="4" key="2">
    <citation type="submission" date="2018-02" db="EMBL/GenBank/DDBJ databases">
        <title>Phenotypic and genomic properties of facultatively anaerobic sulfur-reducing natronoarchaea from hypersaline soda lakes.</title>
        <authorList>
            <person name="Sorokin D.Y."/>
            <person name="Kublanov I.V."/>
            <person name="Roman P."/>
            <person name="Sinninghe Damste J.S."/>
            <person name="Golyshin P.N."/>
            <person name="Rojo D."/>
            <person name="Ciordia S."/>
            <person name="Mena M.D.C."/>
            <person name="Ferrer M."/>
            <person name="Messina E."/>
            <person name="Smedile F."/>
            <person name="La Spada G."/>
            <person name="La Cono V."/>
            <person name="Yakimov M.M."/>
        </authorList>
    </citation>
    <scope>NUCLEOTIDE SEQUENCE [LARGE SCALE GENOMIC DNA]</scope>
    <source>
        <strain evidence="4">AArc-Mg</strain>
    </source>
</reference>
<dbReference type="Proteomes" id="UP000258707">
    <property type="component" value="Chromosome"/>
</dbReference>
<sequence length="198" mass="21986">MSADKFADAAPIALESTGDCRIDCYVRASVPGPLVETVDAVVGRLERLREREQIAAYRVTDWPPEHHIGGDSGVGTRDDLVTEFERWASRHGHSLEPAFRRRERPTTYGWGACDWREQVRVPLVALAVYDESADTDEATDDDAMKGLRAVVPYTERPGTAGQRTHTVREWLRRADPEGDAASAHPGDHGEVVLLEGRQ</sequence>
<evidence type="ECO:0000256" key="1">
    <source>
        <dbReference type="SAM" id="MobiDB-lite"/>
    </source>
</evidence>
<dbReference type="InterPro" id="IPR046783">
    <property type="entry name" value="HTH_63"/>
</dbReference>
<name>A0A346PIY5_9EURY</name>
<evidence type="ECO:0000313" key="3">
    <source>
        <dbReference type="EMBL" id="AXR83248.1"/>
    </source>
</evidence>
<dbReference type="AlphaFoldDB" id="A0A346PIY5"/>
<dbReference type="OrthoDB" id="241883at2157"/>
<feature type="compositionally biased region" description="Basic and acidic residues" evidence="1">
    <location>
        <begin position="185"/>
        <end position="198"/>
    </location>
</feature>
<proteinExistence type="predicted"/>
<dbReference type="KEGG" id="nag:AArcMg_3264"/>
<gene>
    <name evidence="2" type="ORF">AArc1_3175</name>
    <name evidence="3" type="ORF">AArcMg_3264</name>
</gene>
<evidence type="ECO:0000313" key="2">
    <source>
        <dbReference type="EMBL" id="AXR79480.1"/>
    </source>
</evidence>
<evidence type="ECO:0000313" key="4">
    <source>
        <dbReference type="Proteomes" id="UP000258613"/>
    </source>
</evidence>
<accession>A0A346PUQ3</accession>
<dbReference type="KEGG" id="nan:AArc1_3175"/>
<accession>A0A346PIY5</accession>
<dbReference type="Pfam" id="PF20575">
    <property type="entry name" value="HTH_63"/>
    <property type="match status" value="1"/>
</dbReference>